<dbReference type="Proteomes" id="UP000515158">
    <property type="component" value="Unplaced"/>
</dbReference>
<dbReference type="InterPro" id="IPR001148">
    <property type="entry name" value="CA_dom"/>
</dbReference>
<dbReference type="FunCoup" id="A0A6P8ZMP7">
    <property type="interactions" value="87"/>
</dbReference>
<name>A0A6P8ZMP7_THRPL</name>
<proteinExistence type="inferred from homology"/>
<dbReference type="RefSeq" id="XP_034240974.1">
    <property type="nucleotide sequence ID" value="XM_034385083.1"/>
</dbReference>
<dbReference type="SUPFAM" id="SSF51069">
    <property type="entry name" value="Carbonic anhydrase"/>
    <property type="match status" value="1"/>
</dbReference>
<keyword evidence="6" id="KW-1185">Reference proteome</keyword>
<feature type="chain" id="PRO_5028515500" description="Carbonic anhydrase" evidence="4">
    <location>
        <begin position="31"/>
        <end position="322"/>
    </location>
</feature>
<reference evidence="7" key="1">
    <citation type="submission" date="2025-08" db="UniProtKB">
        <authorList>
            <consortium name="RefSeq"/>
        </authorList>
    </citation>
    <scope>IDENTIFICATION</scope>
    <source>
        <tissue evidence="7">Total insect</tissue>
    </source>
</reference>
<feature type="domain" description="Alpha-carbonic anhydrase" evidence="5">
    <location>
        <begin position="29"/>
        <end position="283"/>
    </location>
</feature>
<evidence type="ECO:0000313" key="7">
    <source>
        <dbReference type="RefSeq" id="XP_034240974.1"/>
    </source>
</evidence>
<organism evidence="7">
    <name type="scientific">Thrips palmi</name>
    <name type="common">Melon thrips</name>
    <dbReference type="NCBI Taxonomy" id="161013"/>
    <lineage>
        <taxon>Eukaryota</taxon>
        <taxon>Metazoa</taxon>
        <taxon>Ecdysozoa</taxon>
        <taxon>Arthropoda</taxon>
        <taxon>Hexapoda</taxon>
        <taxon>Insecta</taxon>
        <taxon>Pterygota</taxon>
        <taxon>Neoptera</taxon>
        <taxon>Paraneoptera</taxon>
        <taxon>Thysanoptera</taxon>
        <taxon>Terebrantia</taxon>
        <taxon>Thripoidea</taxon>
        <taxon>Thripidae</taxon>
        <taxon>Thrips</taxon>
    </lineage>
</organism>
<dbReference type="KEGG" id="tpal:117645124"/>
<dbReference type="GO" id="GO:0008270">
    <property type="term" value="F:zinc ion binding"/>
    <property type="evidence" value="ECO:0007669"/>
    <property type="project" value="UniProtKB-UniRule"/>
</dbReference>
<dbReference type="GO" id="GO:0005737">
    <property type="term" value="C:cytoplasm"/>
    <property type="evidence" value="ECO:0007669"/>
    <property type="project" value="TreeGrafter"/>
</dbReference>
<dbReference type="SMART" id="SM01057">
    <property type="entry name" value="Carb_anhydrase"/>
    <property type="match status" value="1"/>
</dbReference>
<keyword evidence="3 4" id="KW-0862">Zinc</keyword>
<dbReference type="PROSITE" id="PS00162">
    <property type="entry name" value="ALPHA_CA_1"/>
    <property type="match status" value="1"/>
</dbReference>
<dbReference type="GO" id="GO:0004089">
    <property type="term" value="F:carbonate dehydratase activity"/>
    <property type="evidence" value="ECO:0007669"/>
    <property type="project" value="UniProtKB-UniRule"/>
</dbReference>
<protein>
    <recommendedName>
        <fullName evidence="4">Carbonic anhydrase</fullName>
        <ecNumber evidence="4">4.2.1.1</ecNumber>
    </recommendedName>
</protein>
<dbReference type="GeneID" id="117645124"/>
<evidence type="ECO:0000256" key="4">
    <source>
        <dbReference type="RuleBase" id="RU367011"/>
    </source>
</evidence>
<dbReference type="EC" id="4.2.1.1" evidence="4"/>
<dbReference type="InterPro" id="IPR018338">
    <property type="entry name" value="Carbonic_anhydrase_a-class_CS"/>
</dbReference>
<dbReference type="Gene3D" id="3.10.200.10">
    <property type="entry name" value="Alpha carbonic anhydrase"/>
    <property type="match status" value="1"/>
</dbReference>
<dbReference type="CDD" id="cd00326">
    <property type="entry name" value="alpha_CA"/>
    <property type="match status" value="1"/>
</dbReference>
<evidence type="ECO:0000259" key="5">
    <source>
        <dbReference type="PROSITE" id="PS51144"/>
    </source>
</evidence>
<sequence length="322" mass="34661">MVSTASTPSLASTLTTVLLAAAWCCAPVSSWRYPETEANGWTGACRNGTEQSPIDIPTGDKAATKASNFEPLVLVNYDNLVNYNMTNNGETVVLTADGGCNAYVTGGGLRKLFKLEQMHFHWGSEHLVGGLRYPLELHLVHYDANYGSLQEALGKNGSLAVIAVLFRYEKNDVPNSELGHVVAGLKLVKEAGRQAKLGARLSPGKLLPTDTERWWRYAGSLTTPGCDQGVVWTVFRDTLPAARNQLKEFQTLQQDHGAGEPEYILKNFRAPQPIKHRTVFYQDPANNAKCGASASGPLSGPAAGAVLGLVLAAALANVFQKH</sequence>
<keyword evidence="4" id="KW-0456">Lyase</keyword>
<dbReference type="PROSITE" id="PS51144">
    <property type="entry name" value="ALPHA_CA_2"/>
    <property type="match status" value="1"/>
</dbReference>
<accession>A0A6P8ZMP7</accession>
<evidence type="ECO:0000313" key="6">
    <source>
        <dbReference type="Proteomes" id="UP000515158"/>
    </source>
</evidence>
<evidence type="ECO:0000256" key="3">
    <source>
        <dbReference type="ARBA" id="ARBA00022833"/>
    </source>
</evidence>
<evidence type="ECO:0000256" key="1">
    <source>
        <dbReference type="ARBA" id="ARBA00010718"/>
    </source>
</evidence>
<dbReference type="InterPro" id="IPR036398">
    <property type="entry name" value="CA_dom_sf"/>
</dbReference>
<comment type="cofactor">
    <cofactor evidence="4">
        <name>Zn(2+)</name>
        <dbReference type="ChEBI" id="CHEBI:29105"/>
    </cofactor>
</comment>
<comment type="similarity">
    <text evidence="1 4">Belongs to the alpha-carbonic anhydrase family.</text>
</comment>
<dbReference type="InterPro" id="IPR023561">
    <property type="entry name" value="Carbonic_anhydrase_a-class"/>
</dbReference>
<dbReference type="InParanoid" id="A0A6P8ZMP7"/>
<feature type="signal peptide" evidence="4">
    <location>
        <begin position="1"/>
        <end position="30"/>
    </location>
</feature>
<dbReference type="Pfam" id="PF00194">
    <property type="entry name" value="Carb_anhydrase"/>
    <property type="match status" value="1"/>
</dbReference>
<comment type="catalytic activity">
    <reaction evidence="4">
        <text>hydrogencarbonate + H(+) = CO2 + H2O</text>
        <dbReference type="Rhea" id="RHEA:10748"/>
        <dbReference type="ChEBI" id="CHEBI:15377"/>
        <dbReference type="ChEBI" id="CHEBI:15378"/>
        <dbReference type="ChEBI" id="CHEBI:16526"/>
        <dbReference type="ChEBI" id="CHEBI:17544"/>
        <dbReference type="EC" id="4.2.1.1"/>
    </reaction>
</comment>
<dbReference type="OrthoDB" id="429145at2759"/>
<dbReference type="AlphaFoldDB" id="A0A6P8ZMP7"/>
<dbReference type="PANTHER" id="PTHR18952">
    <property type="entry name" value="CARBONIC ANHYDRASE"/>
    <property type="match status" value="1"/>
</dbReference>
<keyword evidence="4" id="KW-0732">Signal</keyword>
<keyword evidence="2 4" id="KW-0479">Metal-binding</keyword>
<dbReference type="PANTHER" id="PTHR18952:SF270">
    <property type="entry name" value="CARBONIC ANHYDRASE"/>
    <property type="match status" value="1"/>
</dbReference>
<evidence type="ECO:0000256" key="2">
    <source>
        <dbReference type="ARBA" id="ARBA00022723"/>
    </source>
</evidence>
<comment type="function">
    <text evidence="4">Reversible hydration of carbon dioxide.</text>
</comment>
<gene>
    <name evidence="7" type="primary">LOC117645124</name>
</gene>